<reference evidence="1 2" key="1">
    <citation type="journal article" date="2015" name="Nature">
        <title>rRNA introns, odd ribosomes, and small enigmatic genomes across a large radiation of phyla.</title>
        <authorList>
            <person name="Brown C.T."/>
            <person name="Hug L.A."/>
            <person name="Thomas B.C."/>
            <person name="Sharon I."/>
            <person name="Castelle C.J."/>
            <person name="Singh A."/>
            <person name="Wilkins M.J."/>
            <person name="Williams K.H."/>
            <person name="Banfield J.F."/>
        </authorList>
    </citation>
    <scope>NUCLEOTIDE SEQUENCE [LARGE SCALE GENOMIC DNA]</scope>
</reference>
<evidence type="ECO:0000313" key="2">
    <source>
        <dbReference type="Proteomes" id="UP000034797"/>
    </source>
</evidence>
<dbReference type="EMBL" id="LCJW01000036">
    <property type="protein sequence ID" value="KKT85304.1"/>
    <property type="molecule type" value="Genomic_DNA"/>
</dbReference>
<dbReference type="AlphaFoldDB" id="A0A0G1NM58"/>
<protein>
    <submittedName>
        <fullName evidence="1">Uncharacterized protein</fullName>
    </submittedName>
</protein>
<sequence>MVIGYWFKVDIGGIDWTIGGFLQNITKKKKRADDYDKKDDQNEDGNTFVRLWVWWRRLLQHFVIRNDGRRDWLDRIGVHV</sequence>
<comment type="caution">
    <text evidence="1">The sequence shown here is derived from an EMBL/GenBank/DDBJ whole genome shotgun (WGS) entry which is preliminary data.</text>
</comment>
<name>A0A0G1NM58_9BACT</name>
<organism evidence="1 2">
    <name type="scientific">Candidatus Collierbacteria bacterium GW2011_GWA2_44_99</name>
    <dbReference type="NCBI Taxonomy" id="1618380"/>
    <lineage>
        <taxon>Bacteria</taxon>
        <taxon>Candidatus Collieribacteriota</taxon>
    </lineage>
</organism>
<gene>
    <name evidence="1" type="ORF">UW84_C0036G0011</name>
</gene>
<dbReference type="Proteomes" id="UP000034797">
    <property type="component" value="Unassembled WGS sequence"/>
</dbReference>
<evidence type="ECO:0000313" key="1">
    <source>
        <dbReference type="EMBL" id="KKT85304.1"/>
    </source>
</evidence>
<accession>A0A0G1NM58</accession>
<proteinExistence type="predicted"/>